<name>A0A1M6JUM9_9FIRM</name>
<gene>
    <name evidence="1" type="ORF">SAMN05444373_106214</name>
</gene>
<accession>A0A1M6JUM9</accession>
<sequence>KDGYIIVNFKNISVINDDDFDNPSLKYTGKTGDGWRLEGYNTNQNGWELEPGDVIVYYADKRATDDYFGAGTH</sequence>
<dbReference type="AlphaFoldDB" id="A0A1M6JUM9"/>
<protein>
    <submittedName>
        <fullName evidence="1">Uncharacterized protein</fullName>
    </submittedName>
</protein>
<dbReference type="RefSeq" id="WP_188118525.1">
    <property type="nucleotide sequence ID" value="NZ_FQZP01000062.1"/>
</dbReference>
<keyword evidence="2" id="KW-1185">Reference proteome</keyword>
<dbReference type="Proteomes" id="UP000324781">
    <property type="component" value="Unassembled WGS sequence"/>
</dbReference>
<evidence type="ECO:0000313" key="2">
    <source>
        <dbReference type="Proteomes" id="UP000324781"/>
    </source>
</evidence>
<dbReference type="EMBL" id="FQZP01000062">
    <property type="protein sequence ID" value="SHJ50398.1"/>
    <property type="molecule type" value="Genomic_DNA"/>
</dbReference>
<proteinExistence type="predicted"/>
<feature type="non-terminal residue" evidence="1">
    <location>
        <position position="1"/>
    </location>
</feature>
<reference evidence="1 2" key="1">
    <citation type="submission" date="2016-11" db="EMBL/GenBank/DDBJ databases">
        <authorList>
            <person name="Varghese N."/>
            <person name="Submissions S."/>
        </authorList>
    </citation>
    <scope>NUCLEOTIDE SEQUENCE [LARGE SCALE GENOMIC DNA]</scope>
    <source>
        <strain evidence="1 2">DSM 19027</strain>
    </source>
</reference>
<organism evidence="1 2">
    <name type="scientific">Thermoclostridium caenicola</name>
    <dbReference type="NCBI Taxonomy" id="659425"/>
    <lineage>
        <taxon>Bacteria</taxon>
        <taxon>Bacillati</taxon>
        <taxon>Bacillota</taxon>
        <taxon>Clostridia</taxon>
        <taxon>Eubacteriales</taxon>
        <taxon>Oscillospiraceae</taxon>
        <taxon>Thermoclostridium</taxon>
    </lineage>
</organism>
<evidence type="ECO:0000313" key="1">
    <source>
        <dbReference type="EMBL" id="SHJ50398.1"/>
    </source>
</evidence>